<evidence type="ECO:0000313" key="2">
    <source>
        <dbReference type="EMBL" id="KAI0519495.1"/>
    </source>
</evidence>
<dbReference type="Proteomes" id="UP000829196">
    <property type="component" value="Unassembled WGS sequence"/>
</dbReference>
<dbReference type="SMR" id="A0A8T3BQI5"/>
<dbReference type="PANTHER" id="PTHR47481">
    <property type="match status" value="1"/>
</dbReference>
<organism evidence="2 3">
    <name type="scientific">Dendrobium nobile</name>
    <name type="common">Orchid</name>
    <dbReference type="NCBI Taxonomy" id="94219"/>
    <lineage>
        <taxon>Eukaryota</taxon>
        <taxon>Viridiplantae</taxon>
        <taxon>Streptophyta</taxon>
        <taxon>Embryophyta</taxon>
        <taxon>Tracheophyta</taxon>
        <taxon>Spermatophyta</taxon>
        <taxon>Magnoliopsida</taxon>
        <taxon>Liliopsida</taxon>
        <taxon>Asparagales</taxon>
        <taxon>Orchidaceae</taxon>
        <taxon>Epidendroideae</taxon>
        <taxon>Malaxideae</taxon>
        <taxon>Dendrobiinae</taxon>
        <taxon>Dendrobium</taxon>
    </lineage>
</organism>
<dbReference type="PANTHER" id="PTHR47481:SF31">
    <property type="entry name" value="OS01G0873500 PROTEIN"/>
    <property type="match status" value="1"/>
</dbReference>
<evidence type="ECO:0000256" key="1">
    <source>
        <dbReference type="SAM" id="MobiDB-lite"/>
    </source>
</evidence>
<evidence type="ECO:0008006" key="4">
    <source>
        <dbReference type="Google" id="ProtNLM"/>
    </source>
</evidence>
<dbReference type="EMBL" id="JAGYWB010000006">
    <property type="protein sequence ID" value="KAI0519495.1"/>
    <property type="molecule type" value="Genomic_DNA"/>
</dbReference>
<dbReference type="OrthoDB" id="913062at2759"/>
<proteinExistence type="predicted"/>
<keyword evidence="3" id="KW-1185">Reference proteome</keyword>
<evidence type="ECO:0000313" key="3">
    <source>
        <dbReference type="Proteomes" id="UP000829196"/>
    </source>
</evidence>
<feature type="compositionally biased region" description="Low complexity" evidence="1">
    <location>
        <begin position="255"/>
        <end position="283"/>
    </location>
</feature>
<feature type="region of interest" description="Disordered" evidence="1">
    <location>
        <begin position="251"/>
        <end position="283"/>
    </location>
</feature>
<protein>
    <recommendedName>
        <fullName evidence="4">Retrovirus-related Pol polyprotein from transposon TNT 1-94</fullName>
    </recommendedName>
</protein>
<sequence>MAASVTSSSSDVSKDTSYEVSIPPQLKFFMSNLKTMVTVQLTTDNHLIWKSQLLKLFTANNYEGYLTGDIPKPPKQLLSSDGSVIINPQYSTWMLIDQHLASAIYSTVSASLLPYILNLESTHHIWATLELRLQSTHRSRLLQLKSELHQLQLGDKTMLQYLTDIKAKIDIIAASGSSIDTEDIILYTLNGLPATYQSFKAVIRNQLQPISLDDFYALLCSEELHIASEVGCDATAASNTDSNYALTASKGTYHSRASSYRGQSSSRGSARTTTGRSASSRGG</sequence>
<dbReference type="Pfam" id="PF14223">
    <property type="entry name" value="Retrotran_gag_2"/>
    <property type="match status" value="1"/>
</dbReference>
<gene>
    <name evidence="2" type="ORF">KFK09_006944</name>
</gene>
<reference evidence="2" key="1">
    <citation type="journal article" date="2022" name="Front. Genet.">
        <title>Chromosome-Scale Assembly of the Dendrobium nobile Genome Provides Insights Into the Molecular Mechanism of the Biosynthesis of the Medicinal Active Ingredient of Dendrobium.</title>
        <authorList>
            <person name="Xu Q."/>
            <person name="Niu S.-C."/>
            <person name="Li K.-L."/>
            <person name="Zheng P.-J."/>
            <person name="Zhang X.-J."/>
            <person name="Jia Y."/>
            <person name="Liu Y."/>
            <person name="Niu Y.-X."/>
            <person name="Yu L.-H."/>
            <person name="Chen D.-F."/>
            <person name="Zhang G.-Q."/>
        </authorList>
    </citation>
    <scope>NUCLEOTIDE SEQUENCE</scope>
    <source>
        <tissue evidence="2">Leaf</tissue>
    </source>
</reference>
<comment type="caution">
    <text evidence="2">The sequence shown here is derived from an EMBL/GenBank/DDBJ whole genome shotgun (WGS) entry which is preliminary data.</text>
</comment>
<name>A0A8T3BQI5_DENNO</name>
<dbReference type="AlphaFoldDB" id="A0A8T3BQI5"/>
<accession>A0A8T3BQI5</accession>